<organism evidence="2 3">
    <name type="scientific">Adineta steineri</name>
    <dbReference type="NCBI Taxonomy" id="433720"/>
    <lineage>
        <taxon>Eukaryota</taxon>
        <taxon>Metazoa</taxon>
        <taxon>Spiralia</taxon>
        <taxon>Gnathifera</taxon>
        <taxon>Rotifera</taxon>
        <taxon>Eurotatoria</taxon>
        <taxon>Bdelloidea</taxon>
        <taxon>Adinetida</taxon>
        <taxon>Adinetidae</taxon>
        <taxon>Adineta</taxon>
    </lineage>
</organism>
<evidence type="ECO:0000313" key="1">
    <source>
        <dbReference type="EMBL" id="CAF1578247.1"/>
    </source>
</evidence>
<dbReference type="EMBL" id="CAJNOM010000953">
    <property type="protein sequence ID" value="CAF1581205.1"/>
    <property type="molecule type" value="Genomic_DNA"/>
</dbReference>
<reference evidence="2" key="1">
    <citation type="submission" date="2021-02" db="EMBL/GenBank/DDBJ databases">
        <authorList>
            <person name="Nowell W R."/>
        </authorList>
    </citation>
    <scope>NUCLEOTIDE SEQUENCE</scope>
</reference>
<keyword evidence="3" id="KW-1185">Reference proteome</keyword>
<dbReference type="AlphaFoldDB" id="A0A815ZBQ3"/>
<evidence type="ECO:0000313" key="3">
    <source>
        <dbReference type="Proteomes" id="UP000663832"/>
    </source>
</evidence>
<evidence type="ECO:0000313" key="2">
    <source>
        <dbReference type="EMBL" id="CAF1581205.1"/>
    </source>
</evidence>
<gene>
    <name evidence="1" type="ORF">QVE165_LOCUS49688</name>
    <name evidence="2" type="ORF">QVE165_LOCUS50057</name>
</gene>
<name>A0A815ZBQ3_9BILA</name>
<proteinExistence type="predicted"/>
<dbReference type="EMBL" id="CAJNOM010000919">
    <property type="protein sequence ID" value="CAF1578247.1"/>
    <property type="molecule type" value="Genomic_DNA"/>
</dbReference>
<sequence>MATRNELCLHEKINPLKEKENALSHRPLSEKFNISIGAVSNILERKLEYTVSRFIQNDKNELMNQIILLQYLSFVTLINCPLNSQNGSSGINNYAFIGQIFNENLVL</sequence>
<dbReference type="OrthoDB" id="6601468at2759"/>
<accession>A0A815ZBQ3</accession>
<protein>
    <submittedName>
        <fullName evidence="2">Uncharacterized protein</fullName>
    </submittedName>
</protein>
<comment type="caution">
    <text evidence="2">The sequence shown here is derived from an EMBL/GenBank/DDBJ whole genome shotgun (WGS) entry which is preliminary data.</text>
</comment>
<dbReference type="Proteomes" id="UP000663832">
    <property type="component" value="Unassembled WGS sequence"/>
</dbReference>